<proteinExistence type="predicted"/>
<gene>
    <name evidence="1" type="ORF">S06H3_52688</name>
</gene>
<sequence length="131" mass="13381">MGSFADYWENEILDHLFGKGSYTPPTIYVGLSTADPTDDASGLAEPSGNAYARVATAGADWNVASGGAIANANDITFPEATDSWGTITHFALFDAASAGNMLAHGALSVSKSISSGDTAKFAAGDLDVTLD</sequence>
<name>X1QJM4_9ZZZZ</name>
<comment type="caution">
    <text evidence="1">The sequence shown here is derived from an EMBL/GenBank/DDBJ whole genome shotgun (WGS) entry which is preliminary data.</text>
</comment>
<protein>
    <submittedName>
        <fullName evidence="1">Uncharacterized protein</fullName>
    </submittedName>
</protein>
<dbReference type="AlphaFoldDB" id="X1QJM4"/>
<reference evidence="1" key="1">
    <citation type="journal article" date="2014" name="Front. Microbiol.">
        <title>High frequency of phylogenetically diverse reductive dehalogenase-homologous genes in deep subseafloor sedimentary metagenomes.</title>
        <authorList>
            <person name="Kawai M."/>
            <person name="Futagami T."/>
            <person name="Toyoda A."/>
            <person name="Takaki Y."/>
            <person name="Nishi S."/>
            <person name="Hori S."/>
            <person name="Arai W."/>
            <person name="Tsubouchi T."/>
            <person name="Morono Y."/>
            <person name="Uchiyama I."/>
            <person name="Ito T."/>
            <person name="Fujiyama A."/>
            <person name="Inagaki F."/>
            <person name="Takami H."/>
        </authorList>
    </citation>
    <scope>NUCLEOTIDE SEQUENCE</scope>
    <source>
        <strain evidence="1">Expedition CK06-06</strain>
    </source>
</reference>
<dbReference type="Pfam" id="PF23140">
    <property type="entry name" value="Gp80"/>
    <property type="match status" value="1"/>
</dbReference>
<dbReference type="InterPro" id="IPR056908">
    <property type="entry name" value="Gp80-like"/>
</dbReference>
<organism evidence="1">
    <name type="scientific">marine sediment metagenome</name>
    <dbReference type="NCBI Taxonomy" id="412755"/>
    <lineage>
        <taxon>unclassified sequences</taxon>
        <taxon>metagenomes</taxon>
        <taxon>ecological metagenomes</taxon>
    </lineage>
</organism>
<evidence type="ECO:0000313" key="1">
    <source>
        <dbReference type="EMBL" id="GAI51220.1"/>
    </source>
</evidence>
<accession>X1QJM4</accession>
<dbReference type="EMBL" id="BARV01033528">
    <property type="protein sequence ID" value="GAI51220.1"/>
    <property type="molecule type" value="Genomic_DNA"/>
</dbReference>